<dbReference type="CDD" id="cd00221">
    <property type="entry name" value="Vsr"/>
    <property type="match status" value="1"/>
</dbReference>
<dbReference type="PIRSF" id="PIRSF018267">
    <property type="entry name" value="VSR_endonuc"/>
    <property type="match status" value="1"/>
</dbReference>
<accession>A0A917EVG2</accession>
<evidence type="ECO:0000313" key="8">
    <source>
        <dbReference type="Proteomes" id="UP000660110"/>
    </source>
</evidence>
<dbReference type="RefSeq" id="WP_188376962.1">
    <property type="nucleotide sequence ID" value="NZ_BMEL01000002.1"/>
</dbReference>
<dbReference type="InterPro" id="IPR011335">
    <property type="entry name" value="Restrct_endonuc-II-like"/>
</dbReference>
<dbReference type="SUPFAM" id="SSF52980">
    <property type="entry name" value="Restriction endonuclease-like"/>
    <property type="match status" value="1"/>
</dbReference>
<comment type="caution">
    <text evidence="7">The sequence shown here is derived from an EMBL/GenBank/DDBJ whole genome shotgun (WGS) entry which is preliminary data.</text>
</comment>
<dbReference type="Proteomes" id="UP000660110">
    <property type="component" value="Unassembled WGS sequence"/>
</dbReference>
<dbReference type="NCBIfam" id="TIGR00632">
    <property type="entry name" value="vsr"/>
    <property type="match status" value="1"/>
</dbReference>
<keyword evidence="8" id="KW-1185">Reference proteome</keyword>
<evidence type="ECO:0000256" key="2">
    <source>
        <dbReference type="ARBA" id="ARBA00022759"/>
    </source>
</evidence>
<keyword evidence="1 6" id="KW-0540">Nuclease</keyword>
<keyword evidence="2 6" id="KW-0255">Endonuclease</keyword>
<evidence type="ECO:0000256" key="5">
    <source>
        <dbReference type="ARBA" id="ARBA00023204"/>
    </source>
</evidence>
<proteinExistence type="inferred from homology"/>
<dbReference type="GO" id="GO:0006298">
    <property type="term" value="P:mismatch repair"/>
    <property type="evidence" value="ECO:0007669"/>
    <property type="project" value="UniProtKB-UniRule"/>
</dbReference>
<keyword evidence="4 6" id="KW-0378">Hydrolase</keyword>
<dbReference type="AlphaFoldDB" id="A0A917EVG2"/>
<reference evidence="7" key="1">
    <citation type="journal article" date="2014" name="Int. J. Syst. Evol. Microbiol.">
        <title>Complete genome sequence of Corynebacterium casei LMG S-19264T (=DSM 44701T), isolated from a smear-ripened cheese.</title>
        <authorList>
            <consortium name="US DOE Joint Genome Institute (JGI-PGF)"/>
            <person name="Walter F."/>
            <person name="Albersmeier A."/>
            <person name="Kalinowski J."/>
            <person name="Ruckert C."/>
        </authorList>
    </citation>
    <scope>NUCLEOTIDE SEQUENCE</scope>
    <source>
        <strain evidence="7">CGMCC 1.12153</strain>
    </source>
</reference>
<comment type="similarity">
    <text evidence="6">Belongs to the vsr family.</text>
</comment>
<dbReference type="Pfam" id="PF03852">
    <property type="entry name" value="Vsr"/>
    <property type="match status" value="1"/>
</dbReference>
<evidence type="ECO:0000256" key="1">
    <source>
        <dbReference type="ARBA" id="ARBA00022722"/>
    </source>
</evidence>
<keyword evidence="3 6" id="KW-0227">DNA damage</keyword>
<keyword evidence="5 6" id="KW-0234">DNA repair</keyword>
<reference evidence="7" key="2">
    <citation type="submission" date="2020-09" db="EMBL/GenBank/DDBJ databases">
        <authorList>
            <person name="Sun Q."/>
            <person name="Zhou Y."/>
        </authorList>
    </citation>
    <scope>NUCLEOTIDE SEQUENCE</scope>
    <source>
        <strain evidence="7">CGMCC 1.12153</strain>
    </source>
</reference>
<dbReference type="EMBL" id="BMEL01000002">
    <property type="protein sequence ID" value="GGF17903.1"/>
    <property type="molecule type" value="Genomic_DNA"/>
</dbReference>
<evidence type="ECO:0000313" key="7">
    <source>
        <dbReference type="EMBL" id="GGF17903.1"/>
    </source>
</evidence>
<sequence>MTDNLTKSQRIKNMKAIKSRSKLEDNITKALWRRGIRFRKNNSKLIGKPDISIKTYKIVIFVDSCFFHCCPKHGNTPKSNQDYWLKKLERNKKRDKEVSNHYKNNDWNILRVWEHEFKENFEQAVGKIEKFIMDSKKSKRD</sequence>
<dbReference type="GO" id="GO:0004519">
    <property type="term" value="F:endonuclease activity"/>
    <property type="evidence" value="ECO:0007669"/>
    <property type="project" value="UniProtKB-KW"/>
</dbReference>
<evidence type="ECO:0000256" key="4">
    <source>
        <dbReference type="ARBA" id="ARBA00022801"/>
    </source>
</evidence>
<dbReference type="Gene3D" id="3.40.960.10">
    <property type="entry name" value="VSR Endonuclease"/>
    <property type="match status" value="1"/>
</dbReference>
<dbReference type="EC" id="3.1.-.-" evidence="6"/>
<protein>
    <recommendedName>
        <fullName evidence="6">Very short patch repair endonuclease</fullName>
        <ecNumber evidence="6">3.1.-.-</ecNumber>
    </recommendedName>
</protein>
<name>A0A917EVG2_HALAA</name>
<evidence type="ECO:0000256" key="6">
    <source>
        <dbReference type="PIRNR" id="PIRNR018267"/>
    </source>
</evidence>
<dbReference type="InterPro" id="IPR004603">
    <property type="entry name" value="DNA_mismatch_endonuc_vsr"/>
</dbReference>
<dbReference type="GO" id="GO:0016787">
    <property type="term" value="F:hydrolase activity"/>
    <property type="evidence" value="ECO:0007669"/>
    <property type="project" value="UniProtKB-KW"/>
</dbReference>
<comment type="function">
    <text evidence="6">May nick specific sequences that contain T:G mispairs resulting from m5C-deamination.</text>
</comment>
<evidence type="ECO:0000256" key="3">
    <source>
        <dbReference type="ARBA" id="ARBA00022763"/>
    </source>
</evidence>
<gene>
    <name evidence="7" type="ORF">GCM10010954_15840</name>
</gene>
<organism evidence="7 8">
    <name type="scientific">Halobacillus andaensis</name>
    <dbReference type="NCBI Taxonomy" id="1176239"/>
    <lineage>
        <taxon>Bacteria</taxon>
        <taxon>Bacillati</taxon>
        <taxon>Bacillota</taxon>
        <taxon>Bacilli</taxon>
        <taxon>Bacillales</taxon>
        <taxon>Bacillaceae</taxon>
        <taxon>Halobacillus</taxon>
    </lineage>
</organism>